<dbReference type="InterPro" id="IPR016140">
    <property type="entry name" value="Bifunc_inhib/LTP/seed_store"/>
</dbReference>
<gene>
    <name evidence="6" type="ORF">QVD17_16885</name>
</gene>
<dbReference type="PANTHER" id="PTHR33076">
    <property type="entry name" value="NON-SPECIFIC LIPID-TRANSFER PROTEIN 2-RELATED"/>
    <property type="match status" value="1"/>
</dbReference>
<evidence type="ECO:0000256" key="2">
    <source>
        <dbReference type="ARBA" id="ARBA00022448"/>
    </source>
</evidence>
<keyword evidence="2 4" id="KW-0813">Transport</keyword>
<dbReference type="Pfam" id="PF00234">
    <property type="entry name" value="Tryp_alpha_amyl"/>
    <property type="match status" value="1"/>
</dbReference>
<evidence type="ECO:0000313" key="7">
    <source>
        <dbReference type="Proteomes" id="UP001229421"/>
    </source>
</evidence>
<dbReference type="InterPro" id="IPR036312">
    <property type="entry name" value="Bifun_inhib/LTP/seed_sf"/>
</dbReference>
<protein>
    <recommendedName>
        <fullName evidence="4">Non-specific lipid-transfer protein</fullName>
    </recommendedName>
</protein>
<comment type="function">
    <text evidence="4">Plant non-specific lipid-transfer proteins transfer phospholipids as well as galactolipids across membranes. May play a role in wax or cutin deposition in the cell walls of expanding epidermal cells and certain secretory tissues.</text>
</comment>
<dbReference type="InterPro" id="IPR000528">
    <property type="entry name" value="Plant_nsLTP"/>
</dbReference>
<dbReference type="GO" id="GO:0006869">
    <property type="term" value="P:lipid transport"/>
    <property type="evidence" value="ECO:0007669"/>
    <property type="project" value="InterPro"/>
</dbReference>
<comment type="caution">
    <text evidence="6">The sequence shown here is derived from an EMBL/GenBank/DDBJ whole genome shotgun (WGS) entry which is preliminary data.</text>
</comment>
<proteinExistence type="inferred from homology"/>
<keyword evidence="7" id="KW-1185">Reference proteome</keyword>
<dbReference type="GO" id="GO:0008289">
    <property type="term" value="F:lipid binding"/>
    <property type="evidence" value="ECO:0007669"/>
    <property type="project" value="UniProtKB-KW"/>
</dbReference>
<evidence type="ECO:0000256" key="3">
    <source>
        <dbReference type="ARBA" id="ARBA00023121"/>
    </source>
</evidence>
<dbReference type="PROSITE" id="PS00597">
    <property type="entry name" value="PLANT_LTP"/>
    <property type="match status" value="1"/>
</dbReference>
<organism evidence="6 7">
    <name type="scientific">Tagetes erecta</name>
    <name type="common">African marigold</name>
    <dbReference type="NCBI Taxonomy" id="13708"/>
    <lineage>
        <taxon>Eukaryota</taxon>
        <taxon>Viridiplantae</taxon>
        <taxon>Streptophyta</taxon>
        <taxon>Embryophyta</taxon>
        <taxon>Tracheophyta</taxon>
        <taxon>Spermatophyta</taxon>
        <taxon>Magnoliopsida</taxon>
        <taxon>eudicotyledons</taxon>
        <taxon>Gunneridae</taxon>
        <taxon>Pentapetalae</taxon>
        <taxon>asterids</taxon>
        <taxon>campanulids</taxon>
        <taxon>Asterales</taxon>
        <taxon>Asteraceae</taxon>
        <taxon>Asteroideae</taxon>
        <taxon>Heliantheae alliance</taxon>
        <taxon>Tageteae</taxon>
        <taxon>Tagetes</taxon>
    </lineage>
</organism>
<reference evidence="6" key="1">
    <citation type="journal article" date="2023" name="bioRxiv">
        <title>Improved chromosome-level genome assembly for marigold (Tagetes erecta).</title>
        <authorList>
            <person name="Jiang F."/>
            <person name="Yuan L."/>
            <person name="Wang S."/>
            <person name="Wang H."/>
            <person name="Xu D."/>
            <person name="Wang A."/>
            <person name="Fan W."/>
        </authorList>
    </citation>
    <scope>NUCLEOTIDE SEQUENCE</scope>
    <source>
        <strain evidence="6">WSJ</strain>
        <tissue evidence="6">Leaf</tissue>
    </source>
</reference>
<dbReference type="PRINTS" id="PR00382">
    <property type="entry name" value="LIPIDTRNSFER"/>
</dbReference>
<dbReference type="AlphaFoldDB" id="A0AAD8NZU6"/>
<feature type="domain" description="Bifunctional inhibitor/plant lipid transfer protein/seed storage helical" evidence="5">
    <location>
        <begin position="100"/>
        <end position="184"/>
    </location>
</feature>
<comment type="similarity">
    <text evidence="1 4">Belongs to the plant LTP family.</text>
</comment>
<keyword evidence="3 4" id="KW-0446">Lipid-binding</keyword>
<evidence type="ECO:0000256" key="4">
    <source>
        <dbReference type="RuleBase" id="RU000628"/>
    </source>
</evidence>
<name>A0AAD8NZU6_TARER</name>
<sequence length="188" mass="20406">MEFHCRSRQDAKKRGIMWFLAYMDEDTRNNQVVVVGIDHFWLYINTILSHLSPHPNTPPIPQLNTKPKLKTMASMLIKMACVVLACMVVLAPHAEATITCGQVVSTLIPCLTYLRNGGAPAPSCCAGVRSLNSAARTTPDRKTACGCLKNSYKSNPGINSANAASLPSKCGVNIPYKISPNTDCSKVQ</sequence>
<dbReference type="Proteomes" id="UP001229421">
    <property type="component" value="Unassembled WGS sequence"/>
</dbReference>
<evidence type="ECO:0000256" key="1">
    <source>
        <dbReference type="ARBA" id="ARBA00009748"/>
    </source>
</evidence>
<dbReference type="CDD" id="cd01960">
    <property type="entry name" value="nsLTP1"/>
    <property type="match status" value="1"/>
</dbReference>
<evidence type="ECO:0000313" key="6">
    <source>
        <dbReference type="EMBL" id="KAK1428058.1"/>
    </source>
</evidence>
<evidence type="ECO:0000259" key="5">
    <source>
        <dbReference type="SMART" id="SM00499"/>
    </source>
</evidence>
<dbReference type="EMBL" id="JAUHHV010000004">
    <property type="protein sequence ID" value="KAK1428058.1"/>
    <property type="molecule type" value="Genomic_DNA"/>
</dbReference>
<dbReference type="Gene3D" id="1.10.110.10">
    <property type="entry name" value="Plant lipid-transfer and hydrophobic proteins"/>
    <property type="match status" value="1"/>
</dbReference>
<accession>A0AAD8NZU6</accession>
<dbReference type="SUPFAM" id="SSF47699">
    <property type="entry name" value="Bifunctional inhibitor/lipid-transfer protein/seed storage 2S albumin"/>
    <property type="match status" value="1"/>
</dbReference>
<dbReference type="SMART" id="SM00499">
    <property type="entry name" value="AAI"/>
    <property type="match status" value="1"/>
</dbReference>